<dbReference type="AlphaFoldDB" id="A0AAV9WV03"/>
<dbReference type="InterPro" id="IPR050542">
    <property type="entry name" value="Glycosyl_Hydrlase18_Chitinase"/>
</dbReference>
<dbReference type="EMBL" id="JAVHJO010000016">
    <property type="protein sequence ID" value="KAK6526270.1"/>
    <property type="molecule type" value="Genomic_DNA"/>
</dbReference>
<keyword evidence="3 8" id="KW-0378">Hydrolase</keyword>
<dbReference type="EC" id="3.2.1.14" evidence="2"/>
<gene>
    <name evidence="12" type="primary">CHT1</name>
    <name evidence="12" type="ORF">TWF694_004874</name>
</gene>
<comment type="caution">
    <text evidence="12">The sequence shown here is derived from an EMBL/GenBank/DDBJ whole genome shotgun (WGS) entry which is preliminary data.</text>
</comment>
<evidence type="ECO:0000256" key="5">
    <source>
        <dbReference type="ARBA" id="ARBA00023277"/>
    </source>
</evidence>
<dbReference type="GO" id="GO:0008843">
    <property type="term" value="F:endochitinase activity"/>
    <property type="evidence" value="ECO:0007669"/>
    <property type="project" value="UniProtKB-EC"/>
</dbReference>
<evidence type="ECO:0000256" key="10">
    <source>
        <dbReference type="SAM" id="MobiDB-lite"/>
    </source>
</evidence>
<comment type="catalytic activity">
    <reaction evidence="1">
        <text>Random endo-hydrolysis of N-acetyl-beta-D-glucosaminide (1-&gt;4)-beta-linkages in chitin and chitodextrins.</text>
        <dbReference type="EC" id="3.2.1.14"/>
    </reaction>
</comment>
<accession>A0AAV9WV03</accession>
<keyword evidence="6 8" id="KW-0326">Glycosidase</keyword>
<evidence type="ECO:0000313" key="12">
    <source>
        <dbReference type="EMBL" id="KAK6526270.1"/>
    </source>
</evidence>
<evidence type="ECO:0000256" key="2">
    <source>
        <dbReference type="ARBA" id="ARBA00012729"/>
    </source>
</evidence>
<sequence>MISHLPRNEKIPIFNPNDAQCAIIPGSSGNQVSCPELADDIKYCREEGKKILISLGGENAGYELRSPAEATAAADQIWNTYLGGGQSGVWNRPFGEVEVDGIDLDLEQPAGVKGLYWPIFIDELRSYYMSKPGRNGKSDYLITSSPQCPFPDVIISPALENKRSWFDILFIQFYNNYCTPTNGDGFNFNEWAEWARSSSLNPEVKLFLGSVASPEAASSGGYVPLSELLEVSSSTLEDCEKARVFWQGAHAHNSTYNPFGGISIWDASWTSSEYTEAVKSGLASIQIQVNKASESSLFKRSEEPVNDTESTSRKGRSRVNSTRKSTWQRRYYGRGRSRHHHGV</sequence>
<dbReference type="PROSITE" id="PS51910">
    <property type="entry name" value="GH18_2"/>
    <property type="match status" value="1"/>
</dbReference>
<evidence type="ECO:0000256" key="8">
    <source>
        <dbReference type="RuleBase" id="RU000489"/>
    </source>
</evidence>
<dbReference type="GO" id="GO:0005576">
    <property type="term" value="C:extracellular region"/>
    <property type="evidence" value="ECO:0007669"/>
    <property type="project" value="TreeGrafter"/>
</dbReference>
<dbReference type="InterPro" id="IPR001223">
    <property type="entry name" value="Glyco_hydro18_cat"/>
</dbReference>
<dbReference type="Proteomes" id="UP001365542">
    <property type="component" value="Unassembled WGS sequence"/>
</dbReference>
<name>A0AAV9WV03_9PEZI</name>
<feature type="region of interest" description="Disordered" evidence="10">
    <location>
        <begin position="296"/>
        <end position="343"/>
    </location>
</feature>
<dbReference type="InterPro" id="IPR017853">
    <property type="entry name" value="GH"/>
</dbReference>
<evidence type="ECO:0000256" key="3">
    <source>
        <dbReference type="ARBA" id="ARBA00022801"/>
    </source>
</evidence>
<reference evidence="12 13" key="1">
    <citation type="submission" date="2019-10" db="EMBL/GenBank/DDBJ databases">
        <authorList>
            <person name="Palmer J.M."/>
        </authorList>
    </citation>
    <scope>NUCLEOTIDE SEQUENCE [LARGE SCALE GENOMIC DNA]</scope>
    <source>
        <strain evidence="12 13">TWF694</strain>
    </source>
</reference>
<evidence type="ECO:0000256" key="4">
    <source>
        <dbReference type="ARBA" id="ARBA00023024"/>
    </source>
</evidence>
<keyword evidence="13" id="KW-1185">Reference proteome</keyword>
<dbReference type="PANTHER" id="PTHR45708:SF49">
    <property type="entry name" value="ENDOCHITINASE"/>
    <property type="match status" value="1"/>
</dbReference>
<proteinExistence type="inferred from homology"/>
<feature type="compositionally biased region" description="Basic residues" evidence="10">
    <location>
        <begin position="331"/>
        <end position="343"/>
    </location>
</feature>
<evidence type="ECO:0000256" key="1">
    <source>
        <dbReference type="ARBA" id="ARBA00000822"/>
    </source>
</evidence>
<keyword evidence="7" id="KW-0624">Polysaccharide degradation</keyword>
<keyword evidence="5" id="KW-0119">Carbohydrate metabolism</keyword>
<evidence type="ECO:0000256" key="9">
    <source>
        <dbReference type="RuleBase" id="RU004453"/>
    </source>
</evidence>
<dbReference type="SUPFAM" id="SSF51445">
    <property type="entry name" value="(Trans)glycosidases"/>
    <property type="match status" value="1"/>
</dbReference>
<dbReference type="GO" id="GO:0000272">
    <property type="term" value="P:polysaccharide catabolic process"/>
    <property type="evidence" value="ECO:0007669"/>
    <property type="project" value="UniProtKB-KW"/>
</dbReference>
<comment type="similarity">
    <text evidence="9">Belongs to the glycosyl hydrolase 18 family.</text>
</comment>
<dbReference type="Gene3D" id="3.20.20.80">
    <property type="entry name" value="Glycosidases"/>
    <property type="match status" value="1"/>
</dbReference>
<dbReference type="Pfam" id="PF00704">
    <property type="entry name" value="Glyco_hydro_18"/>
    <property type="match status" value="1"/>
</dbReference>
<dbReference type="PANTHER" id="PTHR45708">
    <property type="entry name" value="ENDOCHITINASE"/>
    <property type="match status" value="1"/>
</dbReference>
<keyword evidence="4" id="KW-0146">Chitin degradation</keyword>
<protein>
    <recommendedName>
        <fullName evidence="2">chitinase</fullName>
        <ecNumber evidence="2">3.2.1.14</ecNumber>
    </recommendedName>
</protein>
<dbReference type="InterPro" id="IPR001579">
    <property type="entry name" value="Glyco_hydro_18_chit_AS"/>
</dbReference>
<evidence type="ECO:0000313" key="13">
    <source>
        <dbReference type="Proteomes" id="UP001365542"/>
    </source>
</evidence>
<feature type="domain" description="GH18" evidence="11">
    <location>
        <begin position="1"/>
        <end position="285"/>
    </location>
</feature>
<organism evidence="12 13">
    <name type="scientific">Orbilia ellipsospora</name>
    <dbReference type="NCBI Taxonomy" id="2528407"/>
    <lineage>
        <taxon>Eukaryota</taxon>
        <taxon>Fungi</taxon>
        <taxon>Dikarya</taxon>
        <taxon>Ascomycota</taxon>
        <taxon>Pezizomycotina</taxon>
        <taxon>Orbiliomycetes</taxon>
        <taxon>Orbiliales</taxon>
        <taxon>Orbiliaceae</taxon>
        <taxon>Orbilia</taxon>
    </lineage>
</organism>
<evidence type="ECO:0000259" key="11">
    <source>
        <dbReference type="PROSITE" id="PS51910"/>
    </source>
</evidence>
<evidence type="ECO:0000256" key="7">
    <source>
        <dbReference type="ARBA" id="ARBA00023326"/>
    </source>
</evidence>
<dbReference type="GO" id="GO:0006032">
    <property type="term" value="P:chitin catabolic process"/>
    <property type="evidence" value="ECO:0007669"/>
    <property type="project" value="UniProtKB-KW"/>
</dbReference>
<dbReference type="PROSITE" id="PS01095">
    <property type="entry name" value="GH18_1"/>
    <property type="match status" value="1"/>
</dbReference>
<evidence type="ECO:0000256" key="6">
    <source>
        <dbReference type="ARBA" id="ARBA00023295"/>
    </source>
</evidence>